<dbReference type="InterPro" id="IPR020372">
    <property type="entry name" value="Competence_ComGG"/>
</dbReference>
<keyword evidence="1" id="KW-0812">Transmembrane</keyword>
<evidence type="ECO:0008006" key="4">
    <source>
        <dbReference type="Google" id="ProtNLM"/>
    </source>
</evidence>
<dbReference type="EMBL" id="LAYY01000101">
    <property type="protein sequence ID" value="KKK33209.1"/>
    <property type="molecule type" value="Genomic_DNA"/>
</dbReference>
<sequence>MMRNQAGFTYPLSLCLLMLFNVFFLLALEQGMSERRLYKESEKILAAEYYLLSSVKEAELQMREGKLLASGRFTYSKGAVDYQRRALSPAIEEITLTLKLHTTERWTGIAHYDKTQQKMVRWIEKN</sequence>
<proteinExistence type="predicted"/>
<dbReference type="Proteomes" id="UP000034166">
    <property type="component" value="Unassembled WGS sequence"/>
</dbReference>
<keyword evidence="1" id="KW-1133">Transmembrane helix</keyword>
<keyword evidence="1" id="KW-0472">Membrane</keyword>
<comment type="caution">
    <text evidence="2">The sequence shown here is derived from an EMBL/GenBank/DDBJ whole genome shotgun (WGS) entry which is preliminary data.</text>
</comment>
<organism evidence="2 3">
    <name type="scientific">Mesobacillus campisalis</name>
    <dbReference type="NCBI Taxonomy" id="1408103"/>
    <lineage>
        <taxon>Bacteria</taxon>
        <taxon>Bacillati</taxon>
        <taxon>Bacillota</taxon>
        <taxon>Bacilli</taxon>
        <taxon>Bacillales</taxon>
        <taxon>Bacillaceae</taxon>
        <taxon>Mesobacillus</taxon>
    </lineage>
</organism>
<gene>
    <name evidence="2" type="ORF">WQ57_25110</name>
</gene>
<protein>
    <recommendedName>
        <fullName evidence="4">Competence protein ComG</fullName>
    </recommendedName>
</protein>
<dbReference type="PATRIC" id="fig|1408103.3.peg.5417"/>
<dbReference type="AlphaFoldDB" id="A0A0M2SEP5"/>
<reference evidence="2 3" key="1">
    <citation type="submission" date="2015-04" db="EMBL/GenBank/DDBJ databases">
        <title>Taxonomic description and genome sequence of Bacillus campisalis sp. nov., a novel member of the genus Bacillus isolated from solar saltern.</title>
        <authorList>
            <person name="Mathan Kumar R."/>
            <person name="Kaur G."/>
            <person name="Kumar A."/>
            <person name="Singh N.K."/>
            <person name="Kaur N."/>
            <person name="Kumar N."/>
            <person name="Mayilraj S."/>
        </authorList>
    </citation>
    <scope>NUCLEOTIDE SEQUENCE [LARGE SCALE GENOMIC DNA]</scope>
    <source>
        <strain evidence="2 3">SA2-6</strain>
    </source>
</reference>
<dbReference type="Pfam" id="PF14173">
    <property type="entry name" value="ComGG"/>
    <property type="match status" value="1"/>
</dbReference>
<evidence type="ECO:0000256" key="1">
    <source>
        <dbReference type="SAM" id="Phobius"/>
    </source>
</evidence>
<evidence type="ECO:0000313" key="2">
    <source>
        <dbReference type="EMBL" id="KKK33209.1"/>
    </source>
</evidence>
<name>A0A0M2SEP5_9BACI</name>
<accession>A0A0M2SEP5</accession>
<feature type="transmembrane region" description="Helical" evidence="1">
    <location>
        <begin position="6"/>
        <end position="28"/>
    </location>
</feature>
<keyword evidence="3" id="KW-1185">Reference proteome</keyword>
<evidence type="ECO:0000313" key="3">
    <source>
        <dbReference type="Proteomes" id="UP000034166"/>
    </source>
</evidence>